<reference evidence="1 2" key="1">
    <citation type="submission" date="2015-01" db="EMBL/GenBank/DDBJ databases">
        <title>Evolution of Trichinella species and genotypes.</title>
        <authorList>
            <person name="Korhonen P.K."/>
            <person name="Edoardo P."/>
            <person name="Giuseppe L.R."/>
            <person name="Gasser R.B."/>
        </authorList>
    </citation>
    <scope>NUCLEOTIDE SEQUENCE [LARGE SCALE GENOMIC DNA]</scope>
    <source>
        <strain evidence="1">ISS417</strain>
    </source>
</reference>
<name>A0A0V0UC58_9BILA</name>
<gene>
    <name evidence="1" type="ORF">T05_258</name>
</gene>
<proteinExistence type="predicted"/>
<evidence type="ECO:0000313" key="1">
    <source>
        <dbReference type="EMBL" id="KRX48179.1"/>
    </source>
</evidence>
<dbReference type="AlphaFoldDB" id="A0A0V0UC58"/>
<protein>
    <submittedName>
        <fullName evidence="1">Uncharacterized protein</fullName>
    </submittedName>
</protein>
<keyword evidence="2" id="KW-1185">Reference proteome</keyword>
<comment type="caution">
    <text evidence="1">The sequence shown here is derived from an EMBL/GenBank/DDBJ whole genome shotgun (WGS) entry which is preliminary data.</text>
</comment>
<dbReference type="Proteomes" id="UP000055048">
    <property type="component" value="Unassembled WGS sequence"/>
</dbReference>
<dbReference type="EMBL" id="JYDJ01000033">
    <property type="protein sequence ID" value="KRX48179.1"/>
    <property type="molecule type" value="Genomic_DNA"/>
</dbReference>
<organism evidence="1 2">
    <name type="scientific">Trichinella murrelli</name>
    <dbReference type="NCBI Taxonomy" id="144512"/>
    <lineage>
        <taxon>Eukaryota</taxon>
        <taxon>Metazoa</taxon>
        <taxon>Ecdysozoa</taxon>
        <taxon>Nematoda</taxon>
        <taxon>Enoplea</taxon>
        <taxon>Dorylaimia</taxon>
        <taxon>Trichinellida</taxon>
        <taxon>Trichinellidae</taxon>
        <taxon>Trichinella</taxon>
    </lineage>
</organism>
<evidence type="ECO:0000313" key="2">
    <source>
        <dbReference type="Proteomes" id="UP000055048"/>
    </source>
</evidence>
<sequence length="159" mass="17393">MSFLRTLFSKLSECHLLDLSTVGTPSGATFSDGRRILLRSRFPVVAVSFTSIADNTSPMASSMWYCTVAALWLSGTSAARKYLSMRMNQRSTSKDCVSASGGISQSGFSEILPCSPILALPGALSIIHDIDIVMSAVATRRLYSPHHTRKYITSFFWTL</sequence>
<accession>A0A0V0UC58</accession>